<dbReference type="GO" id="GO:0016757">
    <property type="term" value="F:glycosyltransferase activity"/>
    <property type="evidence" value="ECO:0007669"/>
    <property type="project" value="InterPro"/>
</dbReference>
<feature type="domain" description="Glycosyl transferase family 1" evidence="2">
    <location>
        <begin position="232"/>
        <end position="376"/>
    </location>
</feature>
<name>A0A368KS46_9BACT</name>
<proteinExistence type="predicted"/>
<keyword evidence="1 3" id="KW-0808">Transferase</keyword>
<evidence type="ECO:0000313" key="3">
    <source>
        <dbReference type="EMBL" id="RCS46448.1"/>
    </source>
</evidence>
<organism evidence="3 4">
    <name type="scientific">Bremerella cremea</name>
    <dbReference type="NCBI Taxonomy" id="1031537"/>
    <lineage>
        <taxon>Bacteria</taxon>
        <taxon>Pseudomonadati</taxon>
        <taxon>Planctomycetota</taxon>
        <taxon>Planctomycetia</taxon>
        <taxon>Pirellulales</taxon>
        <taxon>Pirellulaceae</taxon>
        <taxon>Bremerella</taxon>
    </lineage>
</organism>
<reference evidence="3 4" key="1">
    <citation type="submission" date="2018-07" db="EMBL/GenBank/DDBJ databases">
        <title>Comparative genomes isolates from brazilian mangrove.</title>
        <authorList>
            <person name="De Araujo J.E."/>
            <person name="Taketani R.G."/>
            <person name="Silva M.C.P."/>
            <person name="Lourenco M.V."/>
            <person name="Oliveira V.M."/>
            <person name="Andreote F.D."/>
        </authorList>
    </citation>
    <scope>NUCLEOTIDE SEQUENCE [LARGE SCALE GENOMIC DNA]</scope>
    <source>
        <strain evidence="3 4">HEX PRIS-MGV</strain>
    </source>
</reference>
<feature type="domain" description="Glycosyl transferase family 1" evidence="2">
    <location>
        <begin position="617"/>
        <end position="740"/>
    </location>
</feature>
<dbReference type="AlphaFoldDB" id="A0A368KS46"/>
<dbReference type="Proteomes" id="UP000253562">
    <property type="component" value="Unassembled WGS sequence"/>
</dbReference>
<dbReference type="SUPFAM" id="SSF53756">
    <property type="entry name" value="UDP-Glycosyltransferase/glycogen phosphorylase"/>
    <property type="match status" value="2"/>
</dbReference>
<sequence>MSPHNTLARWFSLQCKRAKTLLLLIDAQALQTSNSRNRGVGRYSSALINGIHSVRPDWKIEIIENTSLEPIASEVRAKFPIRAFTPPLAGGPKLIANRELNEAYYADWICSQQADVYLCCSIFEHEAVVPSFTTIRPPRTSAILYDLIPLLFSEEYLRCPHDAEQYTHRFRQLCQMDTLLAISESTRNDFLALEVEKPPQVINIRGAISDDFTPTASAEKTRATLQRLGLPDDFILYVGGCDFRKNMPGAITAHGLLPEELQQRHNLVITCAFHGNNEKQYSDFIAQQGQTETVQLTGWVSKEDLQALYQSCRLFFFPSLYEGLGLPVLEALQSGAPVVCSNTSSLPEYGGRISFMADPESPSELAAALQQALSVPRTQFQEERLEFARQFSWQNTGERAAQVWEAQTPQRCPTSFRPRIAWVSPLPPVPTEIAQYSLELINELKTQFDIELVVDAAAPQVAPYIADDFVVITDAELSSRHAAAPFDLFVYHLGNHAYHDYMLPLLHRHRGVIVLHDFFLGGLFCSAIERGYWPISLEETLAHTGNRDLAELLASGNTSLEFIQHAVPLNQPLFEMSDSVIVHSRWAWQRVKSQADIPVSYFPRLHDPTSPPLSPAEQRQQLSIPENAFVIAALGVQRETSRIESLLQAVHQLPSNLRKECLVILCGADSAKLEHELAAQLAELQLTSKVHCLETTSAEVLSRYAVAADVCVQLQYPIRNEISPELLLALGQGACCLSSTNELPEGVSLTVRTPHHEVDDLRNLLIDLYNHPERAQQIRTNARHYVQTHHSRAQVIPQFSFTLSQTIVRRQQDDQPWLDRITEFVASTPSVLPENLAQSWADLRTEALAANVSQVNQLTMCQSSGKLTKRKISA</sequence>
<dbReference type="PANTHER" id="PTHR46401:SF2">
    <property type="entry name" value="GLYCOSYLTRANSFERASE WBBK-RELATED"/>
    <property type="match status" value="1"/>
</dbReference>
<dbReference type="Gene3D" id="3.40.50.2000">
    <property type="entry name" value="Glycogen Phosphorylase B"/>
    <property type="match status" value="2"/>
</dbReference>
<dbReference type="InterPro" id="IPR001296">
    <property type="entry name" value="Glyco_trans_1"/>
</dbReference>
<dbReference type="EMBL" id="QPEX01000030">
    <property type="protein sequence ID" value="RCS46448.1"/>
    <property type="molecule type" value="Genomic_DNA"/>
</dbReference>
<dbReference type="PANTHER" id="PTHR46401">
    <property type="entry name" value="GLYCOSYLTRANSFERASE WBBK-RELATED"/>
    <property type="match status" value="1"/>
</dbReference>
<evidence type="ECO:0000256" key="1">
    <source>
        <dbReference type="ARBA" id="ARBA00022679"/>
    </source>
</evidence>
<dbReference type="Pfam" id="PF00534">
    <property type="entry name" value="Glycos_transf_1"/>
    <property type="match status" value="2"/>
</dbReference>
<evidence type="ECO:0000313" key="4">
    <source>
        <dbReference type="Proteomes" id="UP000253562"/>
    </source>
</evidence>
<dbReference type="GO" id="GO:0009103">
    <property type="term" value="P:lipopolysaccharide biosynthetic process"/>
    <property type="evidence" value="ECO:0007669"/>
    <property type="project" value="TreeGrafter"/>
</dbReference>
<protein>
    <submittedName>
        <fullName evidence="3">Glycosyltransferase</fullName>
    </submittedName>
</protein>
<dbReference type="CDD" id="cd03801">
    <property type="entry name" value="GT4_PimA-like"/>
    <property type="match status" value="1"/>
</dbReference>
<accession>A0A368KS46</accession>
<gene>
    <name evidence="3" type="ORF">DTL42_15945</name>
</gene>
<comment type="caution">
    <text evidence="3">The sequence shown here is derived from an EMBL/GenBank/DDBJ whole genome shotgun (WGS) entry which is preliminary data.</text>
</comment>
<evidence type="ECO:0000259" key="2">
    <source>
        <dbReference type="Pfam" id="PF00534"/>
    </source>
</evidence>
<dbReference type="CDD" id="cd03809">
    <property type="entry name" value="GT4_MtfB-like"/>
    <property type="match status" value="1"/>
</dbReference>